<dbReference type="Proteomes" id="UP000772434">
    <property type="component" value="Unassembled WGS sequence"/>
</dbReference>
<dbReference type="AlphaFoldDB" id="A0A9P5PGM3"/>
<dbReference type="OrthoDB" id="3235325at2759"/>
<accession>A0A9P5PGM3</accession>
<proteinExistence type="predicted"/>
<dbReference type="EMBL" id="JADNRY010000145">
    <property type="protein sequence ID" value="KAF9063518.1"/>
    <property type="molecule type" value="Genomic_DNA"/>
</dbReference>
<evidence type="ECO:0000313" key="4">
    <source>
        <dbReference type="Proteomes" id="UP000772434"/>
    </source>
</evidence>
<feature type="compositionally biased region" description="Basic and acidic residues" evidence="1">
    <location>
        <begin position="45"/>
        <end position="57"/>
    </location>
</feature>
<organism evidence="3 4">
    <name type="scientific">Rhodocollybia butyracea</name>
    <dbReference type="NCBI Taxonomy" id="206335"/>
    <lineage>
        <taxon>Eukaryota</taxon>
        <taxon>Fungi</taxon>
        <taxon>Dikarya</taxon>
        <taxon>Basidiomycota</taxon>
        <taxon>Agaricomycotina</taxon>
        <taxon>Agaricomycetes</taxon>
        <taxon>Agaricomycetidae</taxon>
        <taxon>Agaricales</taxon>
        <taxon>Marasmiineae</taxon>
        <taxon>Omphalotaceae</taxon>
        <taxon>Rhodocollybia</taxon>
    </lineage>
</organism>
<feature type="region of interest" description="Disordered" evidence="1">
    <location>
        <begin position="1"/>
        <end position="63"/>
    </location>
</feature>
<feature type="compositionally biased region" description="Low complexity" evidence="1">
    <location>
        <begin position="7"/>
        <end position="24"/>
    </location>
</feature>
<gene>
    <name evidence="2" type="ORF">BDP27DRAFT_1478275</name>
    <name evidence="3" type="ORF">BDP27DRAFT_1478292</name>
</gene>
<sequence length="257" mass="28305">MPTVPRSSPMSSGYYSGYSSGPDSPELHHSAKESSSDFFSSPLLDRSKNTASRENRVHRNTGPANLQEDFYQLKHKHKILQDSHSECLIALKIFKENYEKWLQSIRESPAHTPNPTTALLHVPSFNCTDFPATILWTLADYEKAKSERGNKGKGLNSYDDKLSSSSGLWFLQDQFANYLGDKVINSIRVDSKAVWQCLKKKSNGTLAASVAKKLKDGPAKFVPSKPISSLLAIAPATSISSAIDSASIEHPPMATFT</sequence>
<evidence type="ECO:0000313" key="3">
    <source>
        <dbReference type="EMBL" id="KAF9063518.1"/>
    </source>
</evidence>
<dbReference type="EMBL" id="JADNRY010000145">
    <property type="protein sequence ID" value="KAF9063515.1"/>
    <property type="molecule type" value="Genomic_DNA"/>
</dbReference>
<name>A0A9P5PGM3_9AGAR</name>
<comment type="caution">
    <text evidence="3">The sequence shown here is derived from an EMBL/GenBank/DDBJ whole genome shotgun (WGS) entry which is preliminary data.</text>
</comment>
<keyword evidence="4" id="KW-1185">Reference proteome</keyword>
<evidence type="ECO:0000313" key="2">
    <source>
        <dbReference type="EMBL" id="KAF9063515.1"/>
    </source>
</evidence>
<reference evidence="3" key="1">
    <citation type="submission" date="2020-11" db="EMBL/GenBank/DDBJ databases">
        <authorList>
            <consortium name="DOE Joint Genome Institute"/>
            <person name="Ahrendt S."/>
            <person name="Riley R."/>
            <person name="Andreopoulos W."/>
            <person name="Labutti K."/>
            <person name="Pangilinan J."/>
            <person name="Ruiz-Duenas F.J."/>
            <person name="Barrasa J.M."/>
            <person name="Sanchez-Garcia M."/>
            <person name="Camarero S."/>
            <person name="Miyauchi S."/>
            <person name="Serrano A."/>
            <person name="Linde D."/>
            <person name="Babiker R."/>
            <person name="Drula E."/>
            <person name="Ayuso-Fernandez I."/>
            <person name="Pacheco R."/>
            <person name="Padilla G."/>
            <person name="Ferreira P."/>
            <person name="Barriuso J."/>
            <person name="Kellner H."/>
            <person name="Castanera R."/>
            <person name="Alfaro M."/>
            <person name="Ramirez L."/>
            <person name="Pisabarro A.G."/>
            <person name="Kuo A."/>
            <person name="Tritt A."/>
            <person name="Lipzen A."/>
            <person name="He G."/>
            <person name="Yan M."/>
            <person name="Ng V."/>
            <person name="Cullen D."/>
            <person name="Martin F."/>
            <person name="Rosso M.-N."/>
            <person name="Henrissat B."/>
            <person name="Hibbett D."/>
            <person name="Martinez A.T."/>
            <person name="Grigoriev I.V."/>
        </authorList>
    </citation>
    <scope>NUCLEOTIDE SEQUENCE</scope>
    <source>
        <strain evidence="3">AH 40177</strain>
    </source>
</reference>
<evidence type="ECO:0000256" key="1">
    <source>
        <dbReference type="SAM" id="MobiDB-lite"/>
    </source>
</evidence>
<feature type="compositionally biased region" description="Basic and acidic residues" evidence="1">
    <location>
        <begin position="25"/>
        <end position="35"/>
    </location>
</feature>
<protein>
    <submittedName>
        <fullName evidence="3">Uncharacterized protein</fullName>
    </submittedName>
</protein>